<evidence type="ECO:0000313" key="7">
    <source>
        <dbReference type="EMBL" id="KAF4393191.1"/>
    </source>
</evidence>
<dbReference type="InterPro" id="IPR003340">
    <property type="entry name" value="B3_DNA-bd"/>
</dbReference>
<dbReference type="SUPFAM" id="SSF101936">
    <property type="entry name" value="DNA-binding pseudobarrel domain"/>
    <property type="match status" value="8"/>
</dbReference>
<comment type="subcellular location">
    <subcellularLocation>
        <location evidence="1">Nucleus</location>
    </subcellularLocation>
</comment>
<evidence type="ECO:0000256" key="2">
    <source>
        <dbReference type="ARBA" id="ARBA00023015"/>
    </source>
</evidence>
<comment type="caution">
    <text evidence="7">The sequence shown here is derived from an EMBL/GenBank/DDBJ whole genome shotgun (WGS) entry which is preliminary data.</text>
</comment>
<dbReference type="PANTHER" id="PTHR31391:SF64">
    <property type="entry name" value="B3 DOMAIN-CONTAINING PROTEIN OS06G0112300"/>
    <property type="match status" value="1"/>
</dbReference>
<dbReference type="InterPro" id="IPR015300">
    <property type="entry name" value="DNA-bd_pseudobarrel_sf"/>
</dbReference>
<keyword evidence="8" id="KW-1185">Reference proteome</keyword>
<feature type="domain" description="TF-B3" evidence="6">
    <location>
        <begin position="398"/>
        <end position="483"/>
    </location>
</feature>
<sequence>MANVHTKFTTPTPPHFFKIILQKTLHDNKIQIPKTFWVKYCGCLSSQVFLKLPCGSTWEVGLTKSSDGKVWIEKGWNIFAQNCSLSRGNLLVFRYEGKSQFHVIIFDITTTEIDYSSHFEKHNVVDFDEDEDSIKVLENRGKSPIPCSARPHKKMNTKSKVMKWDLSDKECGESSLPRWMEPEYFLGKQKLNAKDRAEAVKRAKGFKSKDPFFMVFMQPSFVGAKYNMVIPFLFTKYYLLSSISNSQDVILKIQDGRTWSVKYYVTLAEGSRRARFETGWKEFAVDNNLNVGDICAFVLRKSIGVMLFEVVTFSGNYGVVNSPMLPELSARTKGSQSCKVESCDIVNKRNGLKPFISFAKTSAHKGPSSSQTKRPSFTATMSDAYATGLLFAFHFGQVLPCKFVKEYINNKECEVRLLVLDGRCWFVQLKVRQINQRPTAELCRGWRAFALENSLRAGDICTFELTIDNGNEVSFKVFIDKKKVANKRRTITPSKRKRNPCVKIESSSDFEKAKKIKVEPNSAFGTDAIASFFAEFLGYVCKAAESSLNFATEIAELTGDCYQMSGNFVFNEKETVESLEKQEIAFKLITQISGKVCIDDNTTSRQGRSSRWISGNSELLPVLCYSSTMANVHTKFTPTPPHFFKIILQKTLHHNKIQIPKTFWVKHCGSLSSQVFLKLPCGSTWEVGLTKTSDGKIWIENGWDKFAQHCSLSWGNFLVFRYEENSLFHVIIFDKTTTEIDYSHFEKHNVDIDEDEDSIEVLDNFSPIPCSSSRPHKKMKTSTDYVMKWDLSDKVCGESSLPRWMKPEIFLSRQMLDAKDRAEAVKRAKGFQSKDPFFMVYMQPSFVGAKYNMVIPMLFAKYYLLSSSSNCQDVILKVQDGRTWSAKYYVRLDRGSPKARLEHGWKEFTIHNDLKVGDICAFVLRKSIGVMLFEVVTFSGNGVVNSPLLPELNAMTKGSRSSKIESHKIMNTKRPSFTVTIREAYATGHCNLFLPYKFVKEYLNRKECEVRLWVADGRCWFVQLKVRQANGLPRAELCRGWIAFARENNLRTGDVCKFELSVNNGNEVSILVSIVKGANVVDDAFNKIAAIKRKGTTPSKLKRNPHVKVESSFTHQKLNIKKGHEKTKVELSALPKGSGLKQTTVLERGSSSQSERPSFTVIMHETYATGRCYFVLPYKFVEKYIKKKECEVRLWLPDGRCWFVQLKVRQANEYSRAELCRGWREFALDNSLQAGDICKFELTIDNGNEVSFKVSIEKDHDDDDDAYNMKVANKRKAITPSKLKRNPYVKVESFFAHHNMNIKKEQVEIKVEPNISDMSMKLKSDNQGRASKAASKFFSKNPHFQVVLRSNHVYGYQLPFPRKFARQYLEGKAQDMSLWVGEKYWVVKLLLYTSKCEFGAGWAAFAVENSLMPKDVCIFELINNNQAEMKVHIFRESGLAQD</sequence>
<keyword evidence="4" id="KW-0804">Transcription</keyword>
<name>A0A7J6HE96_CANSA</name>
<proteinExistence type="predicted"/>
<dbReference type="GO" id="GO:0005634">
    <property type="term" value="C:nucleus"/>
    <property type="evidence" value="ECO:0007669"/>
    <property type="project" value="UniProtKB-SubCell"/>
</dbReference>
<feature type="domain" description="TF-B3" evidence="6">
    <location>
        <begin position="213"/>
        <end position="314"/>
    </location>
</feature>
<gene>
    <name evidence="7" type="ORF">G4B88_001925</name>
</gene>
<dbReference type="GO" id="GO:0003677">
    <property type="term" value="F:DNA binding"/>
    <property type="evidence" value="ECO:0007669"/>
    <property type="project" value="UniProtKB-KW"/>
</dbReference>
<dbReference type="CDD" id="cd10017">
    <property type="entry name" value="B3_DNA"/>
    <property type="match status" value="8"/>
</dbReference>
<dbReference type="SMART" id="SM01019">
    <property type="entry name" value="B3"/>
    <property type="match status" value="8"/>
</dbReference>
<organism evidence="7 8">
    <name type="scientific">Cannabis sativa</name>
    <name type="common">Hemp</name>
    <name type="synonym">Marijuana</name>
    <dbReference type="NCBI Taxonomy" id="3483"/>
    <lineage>
        <taxon>Eukaryota</taxon>
        <taxon>Viridiplantae</taxon>
        <taxon>Streptophyta</taxon>
        <taxon>Embryophyta</taxon>
        <taxon>Tracheophyta</taxon>
        <taxon>Spermatophyta</taxon>
        <taxon>Magnoliopsida</taxon>
        <taxon>eudicotyledons</taxon>
        <taxon>Gunneridae</taxon>
        <taxon>Pentapetalae</taxon>
        <taxon>rosids</taxon>
        <taxon>fabids</taxon>
        <taxon>Rosales</taxon>
        <taxon>Cannabaceae</taxon>
        <taxon>Cannabis</taxon>
    </lineage>
</organism>
<feature type="domain" description="TF-B3" evidence="6">
    <location>
        <begin position="977"/>
        <end position="1078"/>
    </location>
</feature>
<accession>A0A7J6HE96</accession>
<evidence type="ECO:0000256" key="4">
    <source>
        <dbReference type="ARBA" id="ARBA00023163"/>
    </source>
</evidence>
<keyword evidence="2" id="KW-0805">Transcription regulation</keyword>
<keyword evidence="5" id="KW-0539">Nucleus</keyword>
<dbReference type="PANTHER" id="PTHR31391">
    <property type="entry name" value="B3 DOMAIN-CONTAINING PROTEIN OS11G0197600-RELATED"/>
    <property type="match status" value="1"/>
</dbReference>
<evidence type="ECO:0000256" key="5">
    <source>
        <dbReference type="ARBA" id="ARBA00023242"/>
    </source>
</evidence>
<protein>
    <recommendedName>
        <fullName evidence="6">TF-B3 domain-containing protein</fullName>
    </recommendedName>
</protein>
<feature type="domain" description="TF-B3" evidence="6">
    <location>
        <begin position="1159"/>
        <end position="1260"/>
    </location>
</feature>
<feature type="domain" description="TF-B3" evidence="6">
    <location>
        <begin position="1343"/>
        <end position="1437"/>
    </location>
</feature>
<keyword evidence="3" id="KW-0238">DNA-binding</keyword>
<evidence type="ECO:0000256" key="1">
    <source>
        <dbReference type="ARBA" id="ARBA00004123"/>
    </source>
</evidence>
<reference evidence="7 8" key="1">
    <citation type="journal article" date="2020" name="bioRxiv">
        <title>Sequence and annotation of 42 cannabis genomes reveals extensive copy number variation in cannabinoid synthesis and pathogen resistance genes.</title>
        <authorList>
            <person name="Mckernan K.J."/>
            <person name="Helbert Y."/>
            <person name="Kane L.T."/>
            <person name="Ebling H."/>
            <person name="Zhang L."/>
            <person name="Liu B."/>
            <person name="Eaton Z."/>
            <person name="Mclaughlin S."/>
            <person name="Kingan S."/>
            <person name="Baybayan P."/>
            <person name="Concepcion G."/>
            <person name="Jordan M."/>
            <person name="Riva A."/>
            <person name="Barbazuk W."/>
            <person name="Harkins T."/>
        </authorList>
    </citation>
    <scope>NUCLEOTIDE SEQUENCE [LARGE SCALE GENOMIC DNA]</scope>
    <source>
        <strain evidence="8">cv. Jamaican Lion 4</strain>
        <tissue evidence="7">Leaf</tissue>
    </source>
</reference>
<dbReference type="PROSITE" id="PS50863">
    <property type="entry name" value="B3"/>
    <property type="match status" value="8"/>
</dbReference>
<evidence type="ECO:0000256" key="3">
    <source>
        <dbReference type="ARBA" id="ARBA00023125"/>
    </source>
</evidence>
<dbReference type="Proteomes" id="UP000583929">
    <property type="component" value="Unassembled WGS sequence"/>
</dbReference>
<dbReference type="EMBL" id="JAATIQ010000049">
    <property type="protein sequence ID" value="KAF4393191.1"/>
    <property type="molecule type" value="Genomic_DNA"/>
</dbReference>
<feature type="domain" description="TF-B3" evidence="6">
    <location>
        <begin position="15"/>
        <end position="109"/>
    </location>
</feature>
<evidence type="ECO:0000259" key="6">
    <source>
        <dbReference type="PROSITE" id="PS50863"/>
    </source>
</evidence>
<dbReference type="Gene3D" id="2.40.330.10">
    <property type="entry name" value="DNA-binding pseudobarrel domain"/>
    <property type="match status" value="8"/>
</dbReference>
<evidence type="ECO:0000313" key="8">
    <source>
        <dbReference type="Proteomes" id="UP000583929"/>
    </source>
</evidence>
<dbReference type="InterPro" id="IPR044837">
    <property type="entry name" value="REM16-like"/>
</dbReference>
<dbReference type="Pfam" id="PF02362">
    <property type="entry name" value="B3"/>
    <property type="match status" value="8"/>
</dbReference>
<feature type="domain" description="TF-B3" evidence="6">
    <location>
        <begin position="838"/>
        <end position="939"/>
    </location>
</feature>
<feature type="domain" description="TF-B3" evidence="6">
    <location>
        <begin position="642"/>
        <end position="736"/>
    </location>
</feature>